<comment type="caution">
    <text evidence="3">The sequence shown here is derived from an EMBL/GenBank/DDBJ whole genome shotgun (WGS) entry which is preliminary data.</text>
</comment>
<dbReference type="Proteomes" id="UP000681720">
    <property type="component" value="Unassembled WGS sequence"/>
</dbReference>
<name>A0A8S2WSP3_9BILA</name>
<feature type="compositionally biased region" description="Basic residues" evidence="1">
    <location>
        <begin position="10"/>
        <end position="23"/>
    </location>
</feature>
<sequence length="64" mass="7744">YIKRREEAHLHHHHYPQQRRRTTTYHGVITPAKTRQATILQKLFGVDHQTSPFVRDNTSIREQR</sequence>
<protein>
    <submittedName>
        <fullName evidence="3">Uncharacterized protein</fullName>
    </submittedName>
</protein>
<organism evidence="3 5">
    <name type="scientific">Rotaria magnacalcarata</name>
    <dbReference type="NCBI Taxonomy" id="392030"/>
    <lineage>
        <taxon>Eukaryota</taxon>
        <taxon>Metazoa</taxon>
        <taxon>Spiralia</taxon>
        <taxon>Gnathifera</taxon>
        <taxon>Rotifera</taxon>
        <taxon>Eurotatoria</taxon>
        <taxon>Bdelloidea</taxon>
        <taxon>Philodinida</taxon>
        <taxon>Philodinidae</taxon>
        <taxon>Rotaria</taxon>
    </lineage>
</organism>
<accession>A0A8S2WSP3</accession>
<evidence type="ECO:0000313" key="4">
    <source>
        <dbReference type="EMBL" id="CAF4458918.1"/>
    </source>
</evidence>
<gene>
    <name evidence="2" type="ORF">BYL167_LOCUS28697</name>
    <name evidence="3" type="ORF">GIL414_LOCUS32731</name>
    <name evidence="4" type="ORF">GIL414_LOCUS32781</name>
</gene>
<feature type="non-terminal residue" evidence="3">
    <location>
        <position position="1"/>
    </location>
</feature>
<dbReference type="Proteomes" id="UP000681967">
    <property type="component" value="Unassembled WGS sequence"/>
</dbReference>
<reference evidence="3" key="1">
    <citation type="submission" date="2021-02" db="EMBL/GenBank/DDBJ databases">
        <authorList>
            <person name="Nowell W R."/>
        </authorList>
    </citation>
    <scope>NUCLEOTIDE SEQUENCE</scope>
</reference>
<dbReference type="EMBL" id="CAJOBJ010070694">
    <property type="protein sequence ID" value="CAF4458918.1"/>
    <property type="molecule type" value="Genomic_DNA"/>
</dbReference>
<evidence type="ECO:0000313" key="2">
    <source>
        <dbReference type="EMBL" id="CAF4331239.1"/>
    </source>
</evidence>
<evidence type="ECO:0000256" key="1">
    <source>
        <dbReference type="SAM" id="MobiDB-lite"/>
    </source>
</evidence>
<dbReference type="AlphaFoldDB" id="A0A8S2WSP3"/>
<proteinExistence type="predicted"/>
<evidence type="ECO:0000313" key="3">
    <source>
        <dbReference type="EMBL" id="CAF4457846.1"/>
    </source>
</evidence>
<evidence type="ECO:0000313" key="5">
    <source>
        <dbReference type="Proteomes" id="UP000681720"/>
    </source>
</evidence>
<feature type="non-terminal residue" evidence="3">
    <location>
        <position position="64"/>
    </location>
</feature>
<dbReference type="EMBL" id="CAJOBH010041538">
    <property type="protein sequence ID" value="CAF4331239.1"/>
    <property type="molecule type" value="Genomic_DNA"/>
</dbReference>
<dbReference type="EMBL" id="CAJOBJ010070458">
    <property type="protein sequence ID" value="CAF4457846.1"/>
    <property type="molecule type" value="Genomic_DNA"/>
</dbReference>
<feature type="region of interest" description="Disordered" evidence="1">
    <location>
        <begin position="1"/>
        <end position="24"/>
    </location>
</feature>